<feature type="compositionally biased region" description="Low complexity" evidence="1">
    <location>
        <begin position="37"/>
        <end position="46"/>
    </location>
</feature>
<dbReference type="AlphaFoldDB" id="G1PYS1"/>
<sequence length="372" mass="38961">MTAVPWGEAGIPTHSDSRSSDSPAVGSQSQVSLPADGTAASGAASTERQDVDPASTKSAASKATAASGEENQHEDEADAGHSQEPKEAMAQLAHPAPDARQTSLSLQNLVWAGPVRDSRKTQSLRISHTGSLVKEETPQTAGVPDREQDLDPSTPRAEAQFPQNVPAVGTTDADSQLDTIEAVEKSEGPEAVNPDTEALSSAESQAVTEGDLIDCSRDLQAPPVPPSPGSSATCLPGAPTVALGRRHLDSSLYIACEENAYMRSMTSLLGAGEGSISSLADILVWSEATMSMATGLLASRHISVTYLLHSPGLSLRLVSSILGNARLAFSSRLVLRSVNRMLERMEQRTVEGIRSAICYMTSQLTHSGPNAD</sequence>
<evidence type="ECO:0000313" key="3">
    <source>
        <dbReference type="Proteomes" id="UP000001074"/>
    </source>
</evidence>
<reference evidence="2" key="2">
    <citation type="submission" date="2025-08" db="UniProtKB">
        <authorList>
            <consortium name="Ensembl"/>
        </authorList>
    </citation>
    <scope>IDENTIFICATION</scope>
</reference>
<dbReference type="OMA" id="VWSETTM"/>
<name>G1PYS1_MYOLU</name>
<dbReference type="PANTHER" id="PTHR37365:SF1">
    <property type="entry name" value="TESTIS-EXPRESSED PROTEIN 44"/>
    <property type="match status" value="1"/>
</dbReference>
<dbReference type="eggNOG" id="ENOG502TDPT">
    <property type="taxonomic scope" value="Eukaryota"/>
</dbReference>
<dbReference type="PANTHER" id="PTHR37365">
    <property type="entry name" value="TESTIS-EXPRESSED PROTEIN 44"/>
    <property type="match status" value="1"/>
</dbReference>
<dbReference type="OrthoDB" id="9838056at2759"/>
<dbReference type="CTD" id="165100"/>
<keyword evidence="3" id="KW-1185">Reference proteome</keyword>
<protein>
    <submittedName>
        <fullName evidence="2">Testis expressed 44</fullName>
    </submittedName>
</protein>
<feature type="compositionally biased region" description="Low complexity" evidence="1">
    <location>
        <begin position="54"/>
        <end position="67"/>
    </location>
</feature>
<gene>
    <name evidence="2" type="primary">TEX44</name>
</gene>
<dbReference type="InterPro" id="IPR031460">
    <property type="entry name" value="DUF4678"/>
</dbReference>
<feature type="region of interest" description="Disordered" evidence="1">
    <location>
        <begin position="185"/>
        <end position="209"/>
    </location>
</feature>
<dbReference type="GeneTree" id="ENSGT00390000009950"/>
<reference evidence="2 3" key="1">
    <citation type="journal article" date="2011" name="Nature">
        <title>A high-resolution map of human evolutionary constraint using 29 mammals.</title>
        <authorList>
            <person name="Lindblad-Toh K."/>
            <person name="Garber M."/>
            <person name="Zuk O."/>
            <person name="Lin M.F."/>
            <person name="Parker B.J."/>
            <person name="Washietl S."/>
            <person name="Kheradpour P."/>
            <person name="Ernst J."/>
            <person name="Jordan G."/>
            <person name="Mauceli E."/>
            <person name="Ward L.D."/>
            <person name="Lowe C.B."/>
            <person name="Holloway A.K."/>
            <person name="Clamp M."/>
            <person name="Gnerre S."/>
            <person name="Alfoldi J."/>
            <person name="Beal K."/>
            <person name="Chang J."/>
            <person name="Clawson H."/>
            <person name="Cuff J."/>
            <person name="Di Palma F."/>
            <person name="Fitzgerald S."/>
            <person name="Flicek P."/>
            <person name="Guttman M."/>
            <person name="Hubisz M.J."/>
            <person name="Jaffe D.B."/>
            <person name="Jungreis I."/>
            <person name="Kent W.J."/>
            <person name="Kostka D."/>
            <person name="Lara M."/>
            <person name="Martins A.L."/>
            <person name="Massingham T."/>
            <person name="Moltke I."/>
            <person name="Raney B.J."/>
            <person name="Rasmussen M.D."/>
            <person name="Robinson J."/>
            <person name="Stark A."/>
            <person name="Vilella A.J."/>
            <person name="Wen J."/>
            <person name="Xie X."/>
            <person name="Zody M.C."/>
            <person name="Baldwin J."/>
            <person name="Bloom T."/>
            <person name="Chin C.W."/>
            <person name="Heiman D."/>
            <person name="Nicol R."/>
            <person name="Nusbaum C."/>
            <person name="Young S."/>
            <person name="Wilkinson J."/>
            <person name="Worley K.C."/>
            <person name="Kovar C.L."/>
            <person name="Muzny D.M."/>
            <person name="Gibbs R.A."/>
            <person name="Cree A."/>
            <person name="Dihn H.H."/>
            <person name="Fowler G."/>
            <person name="Jhangiani S."/>
            <person name="Joshi V."/>
            <person name="Lee S."/>
            <person name="Lewis L.R."/>
            <person name="Nazareth L.V."/>
            <person name="Okwuonu G."/>
            <person name="Santibanez J."/>
            <person name="Warren W.C."/>
            <person name="Mardis E.R."/>
            <person name="Weinstock G.M."/>
            <person name="Wilson R.K."/>
            <person name="Delehaunty K."/>
            <person name="Dooling D."/>
            <person name="Fronik C."/>
            <person name="Fulton L."/>
            <person name="Fulton B."/>
            <person name="Graves T."/>
            <person name="Minx P."/>
            <person name="Sodergren E."/>
            <person name="Birney E."/>
            <person name="Margulies E.H."/>
            <person name="Herrero J."/>
            <person name="Green E.D."/>
            <person name="Haussler D."/>
            <person name="Siepel A."/>
            <person name="Goldman N."/>
            <person name="Pollard K.S."/>
            <person name="Pedersen J.S."/>
            <person name="Lander E.S."/>
            <person name="Kellis M."/>
        </authorList>
    </citation>
    <scope>NUCLEOTIDE SEQUENCE [LARGE SCALE GENOMIC DNA]</scope>
</reference>
<dbReference type="InParanoid" id="G1PYS1"/>
<feature type="compositionally biased region" description="Basic and acidic residues" evidence="1">
    <location>
        <begin position="78"/>
        <end position="87"/>
    </location>
</feature>
<evidence type="ECO:0000313" key="2">
    <source>
        <dbReference type="Ensembl" id="ENSMLUP00000016603.1"/>
    </source>
</evidence>
<dbReference type="EMBL" id="AAPE02003573">
    <property type="status" value="NOT_ANNOTATED_CDS"/>
    <property type="molecule type" value="Genomic_DNA"/>
</dbReference>
<dbReference type="Proteomes" id="UP000001074">
    <property type="component" value="Unassembled WGS sequence"/>
</dbReference>
<proteinExistence type="predicted"/>
<feature type="compositionally biased region" description="Polar residues" evidence="1">
    <location>
        <begin position="198"/>
        <end position="207"/>
    </location>
</feature>
<accession>G1PYS1</accession>
<dbReference type="KEGG" id="mlf:102430365"/>
<dbReference type="Ensembl" id="ENSMLUT00000002614.2">
    <property type="protein sequence ID" value="ENSMLUP00000016603.1"/>
    <property type="gene ID" value="ENSMLUG00000002616.2"/>
</dbReference>
<evidence type="ECO:0000256" key="1">
    <source>
        <dbReference type="SAM" id="MobiDB-lite"/>
    </source>
</evidence>
<dbReference type="RefSeq" id="XP_006082851.1">
    <property type="nucleotide sequence ID" value="XM_006082789.3"/>
</dbReference>
<dbReference type="GeneID" id="102430365"/>
<dbReference type="Pfam" id="PF15727">
    <property type="entry name" value="DUF4678"/>
    <property type="match status" value="1"/>
</dbReference>
<reference evidence="2" key="3">
    <citation type="submission" date="2025-09" db="UniProtKB">
        <authorList>
            <consortium name="Ensembl"/>
        </authorList>
    </citation>
    <scope>IDENTIFICATION</scope>
</reference>
<dbReference type="HOGENOM" id="CLU_038692_0_0_1"/>
<feature type="compositionally biased region" description="Polar residues" evidence="1">
    <location>
        <begin position="20"/>
        <end position="32"/>
    </location>
</feature>
<feature type="compositionally biased region" description="Polar residues" evidence="1">
    <location>
        <begin position="121"/>
        <end position="130"/>
    </location>
</feature>
<feature type="region of interest" description="Disordered" evidence="1">
    <location>
        <begin position="1"/>
        <end position="158"/>
    </location>
</feature>
<organism evidence="2 3">
    <name type="scientific">Myotis lucifugus</name>
    <name type="common">Little brown bat</name>
    <dbReference type="NCBI Taxonomy" id="59463"/>
    <lineage>
        <taxon>Eukaryota</taxon>
        <taxon>Metazoa</taxon>
        <taxon>Chordata</taxon>
        <taxon>Craniata</taxon>
        <taxon>Vertebrata</taxon>
        <taxon>Euteleostomi</taxon>
        <taxon>Mammalia</taxon>
        <taxon>Eutheria</taxon>
        <taxon>Laurasiatheria</taxon>
        <taxon>Chiroptera</taxon>
        <taxon>Yangochiroptera</taxon>
        <taxon>Vespertilionidae</taxon>
        <taxon>Myotis</taxon>
    </lineage>
</organism>